<dbReference type="EMBL" id="JAAXOX010000001">
    <property type="protein sequence ID" value="NKY21103.1"/>
    <property type="molecule type" value="Genomic_DNA"/>
</dbReference>
<evidence type="ECO:0000313" key="3">
    <source>
        <dbReference type="Proteomes" id="UP000581206"/>
    </source>
</evidence>
<evidence type="ECO:0000313" key="2">
    <source>
        <dbReference type="EMBL" id="NKY21103.1"/>
    </source>
</evidence>
<evidence type="ECO:0008006" key="4">
    <source>
        <dbReference type="Google" id="ProtNLM"/>
    </source>
</evidence>
<proteinExistence type="predicted"/>
<gene>
    <name evidence="2" type="ORF">HGA03_00295</name>
</gene>
<protein>
    <recommendedName>
        <fullName evidence="4">DUF5709 domain-containing protein</fullName>
    </recommendedName>
</protein>
<evidence type="ECO:0000256" key="1">
    <source>
        <dbReference type="SAM" id="MobiDB-lite"/>
    </source>
</evidence>
<organism evidence="2 3">
    <name type="scientific">Cellulomonas denverensis</name>
    <dbReference type="NCBI Taxonomy" id="264297"/>
    <lineage>
        <taxon>Bacteria</taxon>
        <taxon>Bacillati</taxon>
        <taxon>Actinomycetota</taxon>
        <taxon>Actinomycetes</taxon>
        <taxon>Micrococcales</taxon>
        <taxon>Cellulomonadaceae</taxon>
        <taxon>Cellulomonas</taxon>
    </lineage>
</organism>
<dbReference type="RefSeq" id="WP_168628234.1">
    <property type="nucleotide sequence ID" value="NZ_BONL01000014.1"/>
</dbReference>
<reference evidence="2 3" key="1">
    <citation type="submission" date="2020-04" db="EMBL/GenBank/DDBJ databases">
        <title>MicrobeNet Type strains.</title>
        <authorList>
            <person name="Nicholson A.C."/>
        </authorList>
    </citation>
    <scope>NUCLEOTIDE SEQUENCE [LARGE SCALE GENOMIC DNA]</scope>
    <source>
        <strain evidence="2 3">ATCC BAA-788</strain>
    </source>
</reference>
<feature type="compositionally biased region" description="Acidic residues" evidence="1">
    <location>
        <begin position="22"/>
        <end position="34"/>
    </location>
</feature>
<accession>A0A7X6KSA7</accession>
<dbReference type="AlphaFoldDB" id="A0A7X6KSA7"/>
<name>A0A7X6KSA7_9CELL</name>
<sequence length="73" mass="7829">MSTIPGHESWRDAGLEGPEATDLPEIEPDDEELDQGAYVPADPRPDLDGTANHADVAEQLAEVPEDESEAYPG</sequence>
<dbReference type="Proteomes" id="UP000581206">
    <property type="component" value="Unassembled WGS sequence"/>
</dbReference>
<feature type="region of interest" description="Disordered" evidence="1">
    <location>
        <begin position="1"/>
        <end position="51"/>
    </location>
</feature>
<comment type="caution">
    <text evidence="2">The sequence shown here is derived from an EMBL/GenBank/DDBJ whole genome shotgun (WGS) entry which is preliminary data.</text>
</comment>
<keyword evidence="3" id="KW-1185">Reference proteome</keyword>